<dbReference type="PROSITE" id="PS50893">
    <property type="entry name" value="ABC_TRANSPORTER_2"/>
    <property type="match status" value="1"/>
</dbReference>
<dbReference type="GO" id="GO:0005524">
    <property type="term" value="F:ATP binding"/>
    <property type="evidence" value="ECO:0007669"/>
    <property type="project" value="UniProtKB-KW"/>
</dbReference>
<comment type="function">
    <text evidence="10">May be a general defense protein.</text>
</comment>
<dbReference type="FunFam" id="3.40.50.300:FF:000532">
    <property type="entry name" value="ABC transporter G family member 34"/>
    <property type="match status" value="1"/>
</dbReference>
<keyword evidence="9 11" id="KW-0472">Membrane</keyword>
<dbReference type="AlphaFoldDB" id="A0A9R0TEH2"/>
<accession>A0A9R0TEH2</accession>
<dbReference type="EMBL" id="LT934118">
    <property type="protein sequence ID" value="VAI11789.1"/>
    <property type="molecule type" value="Genomic_DNA"/>
</dbReference>
<evidence type="ECO:0000313" key="13">
    <source>
        <dbReference type="EMBL" id="VAI11789.1"/>
    </source>
</evidence>
<comment type="subcellular location">
    <subcellularLocation>
        <location evidence="1">Membrane</location>
        <topology evidence="1">Multi-pass membrane protein</topology>
    </subcellularLocation>
</comment>
<dbReference type="GO" id="GO:0016887">
    <property type="term" value="F:ATP hydrolysis activity"/>
    <property type="evidence" value="ECO:0007669"/>
    <property type="project" value="InterPro"/>
</dbReference>
<dbReference type="GO" id="GO:0140359">
    <property type="term" value="F:ABC-type transporter activity"/>
    <property type="evidence" value="ECO:0007669"/>
    <property type="project" value="InterPro"/>
</dbReference>
<comment type="similarity">
    <text evidence="2">Belongs to the ABC transporter superfamily. ABCG family. PDR (TC 3.A.1.205) subfamily.</text>
</comment>
<sequence>MEQAEQFDRQGMTLLLGAPGSGKTTFLKALAGKLDLSLKRKGKLMYNGVEVNSSTPQHLHAYISQYDLHHAEMTVRETIDFASNMLGTNNEFEMIGEAARRKHDVVNEVDKNLDSLCRLPHLEKEETLQQTTLSILGLSECTDTLVGDEMRRGISGGQKKRLTIGEMLVGLAKCFFMDDISTGLDSSTTYEIIKVIQQMVHLLDLTVVISLLQPPPETLELFDDIILLCEGQIVYQGPRENATDFFEIMGFKCPGRKNIADFLQEVTSKMDQKQYWIGEQHMYHYHSIEKFVVSFHSSYLPRLVQDNLLLPNSNIVNGEVVKTGSGLSRWNIFKACFSREVLLLKRNSPIHIFTTIQITILALVISTIFLRTNMNHKSILDANKYVGALFIAVMLVNFNGMIEIAMTIKRLPTFYKQRELLALPGWALLTPNFLLSIPISLMQTGLWTSLTYYVIGYAPSFIRYS</sequence>
<evidence type="ECO:0000313" key="14">
    <source>
        <dbReference type="Proteomes" id="UP000324705"/>
    </source>
</evidence>
<dbReference type="Pfam" id="PF01061">
    <property type="entry name" value="ABC2_membrane"/>
    <property type="match status" value="1"/>
</dbReference>
<keyword evidence="3" id="KW-0813">Transport</keyword>
<evidence type="ECO:0000256" key="2">
    <source>
        <dbReference type="ARBA" id="ARBA00006012"/>
    </source>
</evidence>
<evidence type="ECO:0000259" key="12">
    <source>
        <dbReference type="PROSITE" id="PS50893"/>
    </source>
</evidence>
<dbReference type="PANTHER" id="PTHR19241">
    <property type="entry name" value="ATP-BINDING CASSETTE TRANSPORTER"/>
    <property type="match status" value="1"/>
</dbReference>
<evidence type="ECO:0000256" key="7">
    <source>
        <dbReference type="ARBA" id="ARBA00022840"/>
    </source>
</evidence>
<dbReference type="InterPro" id="IPR003439">
    <property type="entry name" value="ABC_transporter-like_ATP-bd"/>
</dbReference>
<dbReference type="InterPro" id="IPR017871">
    <property type="entry name" value="ABC_transporter-like_CS"/>
</dbReference>
<gene>
    <name evidence="13" type="ORF">TRITD_4Bv1G207400</name>
</gene>
<feature type="transmembrane region" description="Helical" evidence="11">
    <location>
        <begin position="350"/>
        <end position="370"/>
    </location>
</feature>
<dbReference type="SUPFAM" id="SSF52540">
    <property type="entry name" value="P-loop containing nucleoside triphosphate hydrolases"/>
    <property type="match status" value="1"/>
</dbReference>
<organism evidence="13 14">
    <name type="scientific">Triticum turgidum subsp. durum</name>
    <name type="common">Durum wheat</name>
    <name type="synonym">Triticum durum</name>
    <dbReference type="NCBI Taxonomy" id="4567"/>
    <lineage>
        <taxon>Eukaryota</taxon>
        <taxon>Viridiplantae</taxon>
        <taxon>Streptophyta</taxon>
        <taxon>Embryophyta</taxon>
        <taxon>Tracheophyta</taxon>
        <taxon>Spermatophyta</taxon>
        <taxon>Magnoliopsida</taxon>
        <taxon>Liliopsida</taxon>
        <taxon>Poales</taxon>
        <taxon>Poaceae</taxon>
        <taxon>BOP clade</taxon>
        <taxon>Pooideae</taxon>
        <taxon>Triticodae</taxon>
        <taxon>Triticeae</taxon>
        <taxon>Triticinae</taxon>
        <taxon>Triticum</taxon>
    </lineage>
</organism>
<keyword evidence="7" id="KW-0067">ATP-binding</keyword>
<dbReference type="InterPro" id="IPR027417">
    <property type="entry name" value="P-loop_NTPase"/>
</dbReference>
<evidence type="ECO:0000256" key="11">
    <source>
        <dbReference type="SAM" id="Phobius"/>
    </source>
</evidence>
<proteinExistence type="inferred from homology"/>
<feature type="domain" description="ABC transporter" evidence="12">
    <location>
        <begin position="2"/>
        <end position="255"/>
    </location>
</feature>
<keyword evidence="6" id="KW-0547">Nucleotide-binding</keyword>
<evidence type="ECO:0000256" key="3">
    <source>
        <dbReference type="ARBA" id="ARBA00022448"/>
    </source>
</evidence>
<evidence type="ECO:0000256" key="10">
    <source>
        <dbReference type="ARBA" id="ARBA00037747"/>
    </source>
</evidence>
<evidence type="ECO:0000256" key="9">
    <source>
        <dbReference type="ARBA" id="ARBA00023136"/>
    </source>
</evidence>
<dbReference type="SMART" id="SM00382">
    <property type="entry name" value="AAA"/>
    <property type="match status" value="1"/>
</dbReference>
<dbReference type="InterPro" id="IPR013525">
    <property type="entry name" value="ABC2_TM"/>
</dbReference>
<evidence type="ECO:0000256" key="6">
    <source>
        <dbReference type="ARBA" id="ARBA00022741"/>
    </source>
</evidence>
<feature type="transmembrane region" description="Helical" evidence="11">
    <location>
        <begin position="445"/>
        <end position="462"/>
    </location>
</feature>
<evidence type="ECO:0000256" key="1">
    <source>
        <dbReference type="ARBA" id="ARBA00004141"/>
    </source>
</evidence>
<keyword evidence="5" id="KW-0677">Repeat</keyword>
<dbReference type="Gramene" id="TRITD4Bv1G207400.7">
    <property type="protein sequence ID" value="TRITD4Bv1G207400.7"/>
    <property type="gene ID" value="TRITD4Bv1G207400"/>
</dbReference>
<evidence type="ECO:0000256" key="4">
    <source>
        <dbReference type="ARBA" id="ARBA00022692"/>
    </source>
</evidence>
<keyword evidence="8 11" id="KW-1133">Transmembrane helix</keyword>
<name>A0A9R0TEH2_TRITD</name>
<dbReference type="Proteomes" id="UP000324705">
    <property type="component" value="Chromosome 4B"/>
</dbReference>
<dbReference type="PROSITE" id="PS00211">
    <property type="entry name" value="ABC_TRANSPORTER_1"/>
    <property type="match status" value="1"/>
</dbReference>
<dbReference type="Pfam" id="PF00005">
    <property type="entry name" value="ABC_tran"/>
    <property type="match status" value="1"/>
</dbReference>
<feature type="transmembrane region" description="Helical" evidence="11">
    <location>
        <begin position="385"/>
        <end position="408"/>
    </location>
</feature>
<reference evidence="13 14" key="1">
    <citation type="submission" date="2017-09" db="EMBL/GenBank/DDBJ databases">
        <authorList>
            <consortium name="International Durum Wheat Genome Sequencing Consortium (IDWGSC)"/>
            <person name="Milanesi L."/>
        </authorList>
    </citation>
    <scope>NUCLEOTIDE SEQUENCE [LARGE SCALE GENOMIC DNA]</scope>
    <source>
        <strain evidence="14">cv. Svevo</strain>
    </source>
</reference>
<evidence type="ECO:0000256" key="8">
    <source>
        <dbReference type="ARBA" id="ARBA00022989"/>
    </source>
</evidence>
<keyword evidence="4 11" id="KW-0812">Transmembrane</keyword>
<dbReference type="Gene3D" id="3.40.50.300">
    <property type="entry name" value="P-loop containing nucleotide triphosphate hydrolases"/>
    <property type="match status" value="1"/>
</dbReference>
<evidence type="ECO:0000256" key="5">
    <source>
        <dbReference type="ARBA" id="ARBA00022737"/>
    </source>
</evidence>
<dbReference type="GO" id="GO:0005886">
    <property type="term" value="C:plasma membrane"/>
    <property type="evidence" value="ECO:0007669"/>
    <property type="project" value="UniProtKB-ARBA"/>
</dbReference>
<protein>
    <recommendedName>
        <fullName evidence="12">ABC transporter domain-containing protein</fullName>
    </recommendedName>
</protein>
<dbReference type="InterPro" id="IPR003593">
    <property type="entry name" value="AAA+_ATPase"/>
</dbReference>
<keyword evidence="14" id="KW-1185">Reference proteome</keyword>